<feature type="signal peptide" evidence="4">
    <location>
        <begin position="1"/>
        <end position="20"/>
    </location>
</feature>
<dbReference type="GeneID" id="5575767"/>
<dbReference type="HOGENOM" id="CLU_023330_0_1_1"/>
<keyword evidence="4" id="KW-0732">Signal</keyword>
<feature type="chain" id="PRO_5036445051" evidence="4">
    <location>
        <begin position="21"/>
        <end position="400"/>
    </location>
</feature>
<dbReference type="InterPro" id="IPR042185">
    <property type="entry name" value="Serpin_sf_2"/>
</dbReference>
<name>A0A1S4F2V8_AEDAE</name>
<evidence type="ECO:0000256" key="3">
    <source>
        <dbReference type="RuleBase" id="RU000411"/>
    </source>
</evidence>
<evidence type="ECO:0000313" key="7">
    <source>
        <dbReference type="Proteomes" id="UP000682892"/>
    </source>
</evidence>
<dbReference type="SMART" id="SM00093">
    <property type="entry name" value="SERPIN"/>
    <property type="match status" value="1"/>
</dbReference>
<dbReference type="Gene3D" id="3.30.497.10">
    <property type="entry name" value="Antithrombin, subunit I, domain 2"/>
    <property type="match status" value="1"/>
</dbReference>
<protein>
    <submittedName>
        <fullName evidence="6">AAEL002731-PA</fullName>
    </submittedName>
</protein>
<dbReference type="Pfam" id="PF00079">
    <property type="entry name" value="Serpin"/>
    <property type="match status" value="1"/>
</dbReference>
<organism evidence="6 7">
    <name type="scientific">Aedes aegypti</name>
    <name type="common">Yellowfever mosquito</name>
    <name type="synonym">Culex aegypti</name>
    <dbReference type="NCBI Taxonomy" id="7159"/>
    <lineage>
        <taxon>Eukaryota</taxon>
        <taxon>Metazoa</taxon>
        <taxon>Ecdysozoa</taxon>
        <taxon>Arthropoda</taxon>
        <taxon>Hexapoda</taxon>
        <taxon>Insecta</taxon>
        <taxon>Pterygota</taxon>
        <taxon>Neoptera</taxon>
        <taxon>Endopterygota</taxon>
        <taxon>Diptera</taxon>
        <taxon>Nematocera</taxon>
        <taxon>Culicoidea</taxon>
        <taxon>Culicidae</taxon>
        <taxon>Culicinae</taxon>
        <taxon>Aedini</taxon>
        <taxon>Aedes</taxon>
        <taxon>Stegomyia</taxon>
    </lineage>
</organism>
<dbReference type="GO" id="GO:0005615">
    <property type="term" value="C:extracellular space"/>
    <property type="evidence" value="ECO:0007669"/>
    <property type="project" value="InterPro"/>
</dbReference>
<dbReference type="CDD" id="cd00172">
    <property type="entry name" value="serpin"/>
    <property type="match status" value="1"/>
</dbReference>
<dbReference type="PANTHER" id="PTHR11461:SF372">
    <property type="entry name" value="ACCESSORY GLAND PROTEIN ACP76A-RELATED"/>
    <property type="match status" value="1"/>
</dbReference>
<keyword evidence="2" id="KW-0722">Serine protease inhibitor</keyword>
<dbReference type="InterPro" id="IPR042178">
    <property type="entry name" value="Serpin_sf_1"/>
</dbReference>
<dbReference type="OrthoDB" id="671595at2759"/>
<dbReference type="InterPro" id="IPR036186">
    <property type="entry name" value="Serpin_sf"/>
</dbReference>
<comment type="similarity">
    <text evidence="3">Belongs to the serpin family.</text>
</comment>
<sequence length="400" mass="45987">MNFLGWITTILVAFASTCYGGGQLRFPYGDTNFSLSVYKAAFSPEHNIVVAPFVLRNSVAMLYSIATDTTQARLREVFGLPSNFSEFLTNQKELHYMLGGGGDGFRMRNRIILNGLREVDVHMRDVMKEDLDTTLVYFDFSQREGVVRRVNHFVNFNTNRVISSMINLDDVPKHLQVVQVCSASFKPQFASMFDTKDTMPRDFRSGMIEKLYTTMTMFKRGDFRFSRIPELEIEVLELPFVKSSDAVMWVMLPDREASLETIMKALEPGHFDAIQAHFQMKRAEITVPIFHIESEFNATEFLRQSMGLEVLFKQRDLRIFEDVDSSLDSVMHKAGMRFYERTADAGGATVVRSFNKRSAKLIAPYQFIVARSYLFVIVKKTNKQILFMGHLYKPDDLMEV</sequence>
<feature type="domain" description="Serpin" evidence="5">
    <location>
        <begin position="35"/>
        <end position="394"/>
    </location>
</feature>
<reference evidence="6" key="2">
    <citation type="journal article" date="2007" name="Science">
        <title>Genome sequence of Aedes aegypti, a major arbovirus vector.</title>
        <authorList>
            <person name="Nene V."/>
            <person name="Wortman J.R."/>
            <person name="Lawson D."/>
            <person name="Haas B."/>
            <person name="Kodira C."/>
            <person name="Tu Z.J."/>
            <person name="Loftus B."/>
            <person name="Xi Z."/>
            <person name="Megy K."/>
            <person name="Grabherr M."/>
            <person name="Ren Q."/>
            <person name="Zdobnov E.M."/>
            <person name="Lobo N.F."/>
            <person name="Campbell K.S."/>
            <person name="Brown S.E."/>
            <person name="Bonaldo M.F."/>
            <person name="Zhu J."/>
            <person name="Sinkins S.P."/>
            <person name="Hogenkamp D.G."/>
            <person name="Amedeo P."/>
            <person name="Arensburger P."/>
            <person name="Atkinson P.W."/>
            <person name="Bidwell S."/>
            <person name="Biedler J."/>
            <person name="Birney E."/>
            <person name="Bruggner R.V."/>
            <person name="Costas J."/>
            <person name="Coy M.R."/>
            <person name="Crabtree J."/>
            <person name="Crawford M."/>
            <person name="Debruyn B."/>
            <person name="Decaprio D."/>
            <person name="Eiglmeier K."/>
            <person name="Eisenstadt E."/>
            <person name="El-Dorry H."/>
            <person name="Gelbart W.M."/>
            <person name="Gomes S.L."/>
            <person name="Hammond M."/>
            <person name="Hannick L.I."/>
            <person name="Hogan J.R."/>
            <person name="Holmes M.H."/>
            <person name="Jaffe D."/>
            <person name="Johnston J.S."/>
            <person name="Kennedy R.C."/>
            <person name="Koo H."/>
            <person name="Kravitz S."/>
            <person name="Kriventseva E.V."/>
            <person name="Kulp D."/>
            <person name="Labutti K."/>
            <person name="Lee E."/>
            <person name="Li S."/>
            <person name="Lovin D.D."/>
            <person name="Mao C."/>
            <person name="Mauceli E."/>
            <person name="Menck C.F."/>
            <person name="Miller J.R."/>
            <person name="Montgomery P."/>
            <person name="Mori A."/>
            <person name="Nascimento A.L."/>
            <person name="Naveira H.F."/>
            <person name="Nusbaum C."/>
            <person name="O'leary S."/>
            <person name="Orvis J."/>
            <person name="Pertea M."/>
            <person name="Quesneville H."/>
            <person name="Reidenbach K.R."/>
            <person name="Rogers Y.H."/>
            <person name="Roth C.W."/>
            <person name="Schneider J.R."/>
            <person name="Schatz M."/>
            <person name="Shumway M."/>
            <person name="Stanke M."/>
            <person name="Stinson E.O."/>
            <person name="Tubio J.M."/>
            <person name="Vanzee J.P."/>
            <person name="Verjovski-Almeida S."/>
            <person name="Werner D."/>
            <person name="White O."/>
            <person name="Wyder S."/>
            <person name="Zeng Q."/>
            <person name="Zhao Q."/>
            <person name="Zhao Y."/>
            <person name="Hill C.A."/>
            <person name="Raikhel A.S."/>
            <person name="Soares M.B."/>
            <person name="Knudson D.L."/>
            <person name="Lee N.H."/>
            <person name="Galagan J."/>
            <person name="Salzberg S.L."/>
            <person name="Paulsen I.T."/>
            <person name="Dimopoulos G."/>
            <person name="Collins F.H."/>
            <person name="Birren B."/>
            <person name="Fraser-Liggett C.M."/>
            <person name="Severson D.W."/>
        </authorList>
    </citation>
    <scope>NUCLEOTIDE SEQUENCE [LARGE SCALE GENOMIC DNA]</scope>
    <source>
        <strain evidence="6">Liverpool</strain>
    </source>
</reference>
<proteinExistence type="inferred from homology"/>
<keyword evidence="1" id="KW-0646">Protease inhibitor</keyword>
<gene>
    <name evidence="6" type="primary">SRPN14</name>
    <name evidence="6" type="ORF">AaeL_AAEL002731</name>
</gene>
<evidence type="ECO:0000256" key="1">
    <source>
        <dbReference type="ARBA" id="ARBA00022690"/>
    </source>
</evidence>
<dbReference type="AlphaFoldDB" id="A0A1S4F2V8"/>
<dbReference type="InterPro" id="IPR000215">
    <property type="entry name" value="Serpin_fam"/>
</dbReference>
<reference evidence="6" key="3">
    <citation type="submission" date="2012-09" db="EMBL/GenBank/DDBJ databases">
        <authorList>
            <consortium name="VectorBase"/>
        </authorList>
    </citation>
    <scope>NUCLEOTIDE SEQUENCE</scope>
    <source>
        <strain evidence="6">Liverpool</strain>
    </source>
</reference>
<dbReference type="Proteomes" id="UP000682892">
    <property type="component" value="Unassembled WGS sequence"/>
</dbReference>
<evidence type="ECO:0000259" key="5">
    <source>
        <dbReference type="SMART" id="SM00093"/>
    </source>
</evidence>
<dbReference type="KEGG" id="aag:5575767"/>
<accession>A0A1S4F2V8</accession>
<evidence type="ECO:0000256" key="2">
    <source>
        <dbReference type="ARBA" id="ARBA00022900"/>
    </source>
</evidence>
<evidence type="ECO:0000256" key="4">
    <source>
        <dbReference type="SAM" id="SignalP"/>
    </source>
</evidence>
<evidence type="ECO:0000313" key="6">
    <source>
        <dbReference type="EMBL" id="EAT46069.1"/>
    </source>
</evidence>
<dbReference type="InterPro" id="IPR023796">
    <property type="entry name" value="Serpin_dom"/>
</dbReference>
<dbReference type="Gene3D" id="2.30.39.10">
    <property type="entry name" value="Alpha-1-antitrypsin, domain 1"/>
    <property type="match status" value="1"/>
</dbReference>
<dbReference type="OMA" id="WIMLPDR"/>
<dbReference type="EMBL" id="CH477250">
    <property type="protein sequence ID" value="EAT46069.1"/>
    <property type="molecule type" value="Genomic_DNA"/>
</dbReference>
<dbReference type="PANTHER" id="PTHR11461">
    <property type="entry name" value="SERINE PROTEASE INHIBITOR, SERPIN"/>
    <property type="match status" value="1"/>
</dbReference>
<dbReference type="SUPFAM" id="SSF56574">
    <property type="entry name" value="Serpins"/>
    <property type="match status" value="1"/>
</dbReference>
<dbReference type="GO" id="GO:0004867">
    <property type="term" value="F:serine-type endopeptidase inhibitor activity"/>
    <property type="evidence" value="ECO:0007669"/>
    <property type="project" value="UniProtKB-KW"/>
</dbReference>
<reference evidence="6" key="1">
    <citation type="submission" date="2005-10" db="EMBL/GenBank/DDBJ databases">
        <authorList>
            <person name="Loftus B.J."/>
            <person name="Nene V.M."/>
            <person name="Hannick L.I."/>
            <person name="Bidwell S."/>
            <person name="Haas B."/>
            <person name="Amedeo P."/>
            <person name="Orvis J."/>
            <person name="Wortman J.R."/>
            <person name="White O.R."/>
            <person name="Salzberg S."/>
            <person name="Shumway M."/>
            <person name="Koo H."/>
            <person name="Zhao Y."/>
            <person name="Holmes M."/>
            <person name="Miller J."/>
            <person name="Schatz M."/>
            <person name="Pop M."/>
            <person name="Pai G."/>
            <person name="Utterback T."/>
            <person name="Rogers Y.-H."/>
            <person name="Kravitz S."/>
            <person name="Fraser C.M."/>
        </authorList>
    </citation>
    <scope>NUCLEOTIDE SEQUENCE</scope>
    <source>
        <strain evidence="6">Liverpool</strain>
    </source>
</reference>